<comment type="caution">
    <text evidence="1">The sequence shown here is derived from an EMBL/GenBank/DDBJ whole genome shotgun (WGS) entry which is preliminary data.</text>
</comment>
<evidence type="ECO:0000313" key="1">
    <source>
        <dbReference type="EMBL" id="MDR6785519.1"/>
    </source>
</evidence>
<gene>
    <name evidence="1" type="ORF">J2X78_004104</name>
</gene>
<organism evidence="1 2">
    <name type="scientific">Pedobacter africanus</name>
    <dbReference type="NCBI Taxonomy" id="151894"/>
    <lineage>
        <taxon>Bacteria</taxon>
        <taxon>Pseudomonadati</taxon>
        <taxon>Bacteroidota</taxon>
        <taxon>Sphingobacteriia</taxon>
        <taxon>Sphingobacteriales</taxon>
        <taxon>Sphingobacteriaceae</taxon>
        <taxon>Pedobacter</taxon>
    </lineage>
</organism>
<accession>A0ACC6L2E0</accession>
<name>A0ACC6L2E0_9SPHI</name>
<dbReference type="Proteomes" id="UP001246858">
    <property type="component" value="Unassembled WGS sequence"/>
</dbReference>
<reference evidence="1" key="1">
    <citation type="submission" date="2023-07" db="EMBL/GenBank/DDBJ databases">
        <title>Sorghum-associated microbial communities from plants grown in Nebraska, USA.</title>
        <authorList>
            <person name="Schachtman D."/>
        </authorList>
    </citation>
    <scope>NUCLEOTIDE SEQUENCE</scope>
    <source>
        <strain evidence="1">2697</strain>
    </source>
</reference>
<sequence length="401" mass="44979">MNDIDLYELITKESFLNYCFERKSEDILYWENWLTTHPEQAGRINVVKAMVLFARESARKKILDKNFNELEKRINNPAKAKHNHMTISLWPRISIAALILIISSVGVFYSGFFDKKEDHKTNLMEHITPGKTGATLTLGNGKKIYISDEGSGQIAEQAGVTISKTSGGEILYEIKEGAGSRFEYNRIETKYGEQAEVILPDHSKVFLNAGSSISYPSNFSSTAGRVVRLQGEAYFEVSPDKKSPFTVATERQEVRVLGTHFNVSSYSSEKTETTLLEGAVEIKVIGAAGRLPGFRKTLILEPGQQSILGRTNLQVVKVDISKGIDWTNGDFRFKNEKLKNIMPKLARWYNVEIVYADDAPLDLSLSGEISRSKKINSVLNLIESTGKVHFKLKDRTITVSK</sequence>
<keyword evidence="2" id="KW-1185">Reference proteome</keyword>
<dbReference type="EMBL" id="JAVDTF010000004">
    <property type="protein sequence ID" value="MDR6785519.1"/>
    <property type="molecule type" value="Genomic_DNA"/>
</dbReference>
<evidence type="ECO:0000313" key="2">
    <source>
        <dbReference type="Proteomes" id="UP001246858"/>
    </source>
</evidence>
<proteinExistence type="predicted"/>
<protein>
    <submittedName>
        <fullName evidence="1">Ferric-dicitrate binding protein FerR (Iron transport regulator)</fullName>
    </submittedName>
</protein>